<dbReference type="InterPro" id="IPR002669">
    <property type="entry name" value="UreD"/>
</dbReference>
<keyword evidence="6" id="KW-1185">Reference proteome</keyword>
<keyword evidence="2 3" id="KW-0143">Chaperone</keyword>
<evidence type="ECO:0000313" key="5">
    <source>
        <dbReference type="EMBL" id="MFJ3048486.1"/>
    </source>
</evidence>
<keyword evidence="3" id="KW-0963">Cytoplasm</keyword>
<comment type="function">
    <text evidence="3">Required for maturation of urease via the functional incorporation of the urease nickel metallocenter.</text>
</comment>
<name>A0ABW8F5C2_9BURK</name>
<proteinExistence type="inferred from homology"/>
<evidence type="ECO:0000256" key="2">
    <source>
        <dbReference type="ARBA" id="ARBA00023186"/>
    </source>
</evidence>
<comment type="similarity">
    <text evidence="1 3">Belongs to the UreD family.</text>
</comment>
<dbReference type="EMBL" id="JBIUZV010000020">
    <property type="protein sequence ID" value="MFJ3048486.1"/>
    <property type="molecule type" value="Genomic_DNA"/>
</dbReference>
<dbReference type="RefSeq" id="WP_402703535.1">
    <property type="nucleotide sequence ID" value="NZ_JBIUZV010000020.1"/>
</dbReference>
<evidence type="ECO:0000256" key="3">
    <source>
        <dbReference type="HAMAP-Rule" id="MF_01384"/>
    </source>
</evidence>
<dbReference type="HAMAP" id="MF_01384">
    <property type="entry name" value="UreD"/>
    <property type="match status" value="1"/>
</dbReference>
<comment type="caution">
    <text evidence="5">The sequence shown here is derived from an EMBL/GenBank/DDBJ whole genome shotgun (WGS) entry which is preliminary data.</text>
</comment>
<accession>A0ABW8F5C2</accession>
<keyword evidence="3" id="KW-0996">Nickel insertion</keyword>
<evidence type="ECO:0000256" key="1">
    <source>
        <dbReference type="ARBA" id="ARBA00007177"/>
    </source>
</evidence>
<evidence type="ECO:0000313" key="6">
    <source>
        <dbReference type="Proteomes" id="UP001617427"/>
    </source>
</evidence>
<dbReference type="Pfam" id="PF01774">
    <property type="entry name" value="UreD"/>
    <property type="match status" value="1"/>
</dbReference>
<comment type="subunit">
    <text evidence="3">UreD, UreF and UreG form a complex that acts as a GTP-hydrolysis-dependent molecular chaperone, activating the urease apoprotein by helping to assemble the nickel containing metallocenter of UreC. The UreE protein probably delivers the nickel.</text>
</comment>
<evidence type="ECO:0000256" key="4">
    <source>
        <dbReference type="SAM" id="MobiDB-lite"/>
    </source>
</evidence>
<protein>
    <recommendedName>
        <fullName evidence="3">Urease accessory protein UreD</fullName>
    </recommendedName>
</protein>
<organism evidence="5 6">
    <name type="scientific">Herbaspirillum chlorophenolicum</name>
    <dbReference type="NCBI Taxonomy" id="211589"/>
    <lineage>
        <taxon>Bacteria</taxon>
        <taxon>Pseudomonadati</taxon>
        <taxon>Pseudomonadota</taxon>
        <taxon>Betaproteobacteria</taxon>
        <taxon>Burkholderiales</taxon>
        <taxon>Oxalobacteraceae</taxon>
        <taxon>Herbaspirillum</taxon>
    </lineage>
</organism>
<dbReference type="PANTHER" id="PTHR33643:SF1">
    <property type="entry name" value="UREASE ACCESSORY PROTEIN D"/>
    <property type="match status" value="1"/>
</dbReference>
<gene>
    <name evidence="3" type="primary">ureD</name>
    <name evidence="5" type="ORF">ACIPEN_21845</name>
</gene>
<comment type="subcellular location">
    <subcellularLocation>
        <location evidence="3">Cytoplasm</location>
    </subcellularLocation>
</comment>
<reference evidence="5 6" key="1">
    <citation type="submission" date="2024-10" db="EMBL/GenBank/DDBJ databases">
        <title>The Natural Products Discovery Center: Release of the First 8490 Sequenced Strains for Exploring Actinobacteria Biosynthetic Diversity.</title>
        <authorList>
            <person name="Kalkreuter E."/>
            <person name="Kautsar S.A."/>
            <person name="Yang D."/>
            <person name="Bader C.D."/>
            <person name="Teijaro C.N."/>
            <person name="Fluegel L."/>
            <person name="Davis C.M."/>
            <person name="Simpson J.R."/>
            <person name="Lauterbach L."/>
            <person name="Steele A.D."/>
            <person name="Gui C."/>
            <person name="Meng S."/>
            <person name="Li G."/>
            <person name="Viehrig K."/>
            <person name="Ye F."/>
            <person name="Su P."/>
            <person name="Kiefer A.F."/>
            <person name="Nichols A."/>
            <person name="Cepeda A.J."/>
            <person name="Yan W."/>
            <person name="Fan B."/>
            <person name="Jiang Y."/>
            <person name="Adhikari A."/>
            <person name="Zheng C.-J."/>
            <person name="Schuster L."/>
            <person name="Cowan T.M."/>
            <person name="Smanski M.J."/>
            <person name="Chevrette M.G."/>
            <person name="De Carvalho L.P.S."/>
            <person name="Shen B."/>
        </authorList>
    </citation>
    <scope>NUCLEOTIDE SEQUENCE [LARGE SCALE GENOMIC DNA]</scope>
    <source>
        <strain evidence="5 6">NPDC087045</strain>
    </source>
</reference>
<sequence>MKRIPGQADAASTPPQLPVDTTGGTGAHAEKKHAPDHARLLLGFTNDAGTTRLTRREHFGPLRVQKPLYPEAPSVCHAIIVHPPGGIVGGDQLAIAAEVGDGAHVLLTTPGAGKWYRANGGVSRQTVSLRAGAGATLEWLPQETIFFDAADVRMEHEVDLAADAAYLGAEILCFGRTASGESFNSGSVGQRTGIRRGGKLVWFEQGKLQAEAGAMHSPLALDGQTVCATLIAVGDGMDNALLGKLRETIGALALEGRSGATLMKQVLVARYMGQSSQVARQWLHAAWHVLRPPLMQRDAAIPRIWNT</sequence>
<dbReference type="Proteomes" id="UP001617427">
    <property type="component" value="Unassembled WGS sequence"/>
</dbReference>
<dbReference type="PANTHER" id="PTHR33643">
    <property type="entry name" value="UREASE ACCESSORY PROTEIN D"/>
    <property type="match status" value="1"/>
</dbReference>
<feature type="region of interest" description="Disordered" evidence="4">
    <location>
        <begin position="1"/>
        <end position="36"/>
    </location>
</feature>